<evidence type="ECO:0000256" key="3">
    <source>
        <dbReference type="ARBA" id="ARBA00022692"/>
    </source>
</evidence>
<feature type="transmembrane region" description="Helical" evidence="8">
    <location>
        <begin position="170"/>
        <end position="190"/>
    </location>
</feature>
<feature type="transmembrane region" description="Helical" evidence="8">
    <location>
        <begin position="202"/>
        <end position="226"/>
    </location>
</feature>
<proteinExistence type="predicted"/>
<dbReference type="AlphaFoldDB" id="A0A0H2RMB0"/>
<accession>A0A0H2RMB0</accession>
<evidence type="ECO:0000256" key="5">
    <source>
        <dbReference type="ARBA" id="ARBA00023065"/>
    </source>
</evidence>
<evidence type="ECO:0000256" key="2">
    <source>
        <dbReference type="ARBA" id="ARBA00022448"/>
    </source>
</evidence>
<feature type="transmembrane region" description="Helical" evidence="8">
    <location>
        <begin position="69"/>
        <end position="87"/>
    </location>
</feature>
<keyword evidence="11" id="KW-1185">Reference proteome</keyword>
<reference evidence="10 11" key="1">
    <citation type="submission" date="2015-04" db="EMBL/GenBank/DDBJ databases">
        <title>Complete genome sequence of Schizopora paradoxa KUC8140, a cosmopolitan wood degrader in East Asia.</title>
        <authorList>
            <consortium name="DOE Joint Genome Institute"/>
            <person name="Min B."/>
            <person name="Park H."/>
            <person name="Jang Y."/>
            <person name="Kim J.-J."/>
            <person name="Kim K.H."/>
            <person name="Pangilinan J."/>
            <person name="Lipzen A."/>
            <person name="Riley R."/>
            <person name="Grigoriev I.V."/>
            <person name="Spatafora J.W."/>
            <person name="Choi I.-G."/>
        </authorList>
    </citation>
    <scope>NUCLEOTIDE SEQUENCE [LARGE SCALE GENOMIC DNA]</scope>
    <source>
        <strain evidence="10 11">KUC8140</strain>
    </source>
</reference>
<feature type="domain" description="Cation/H+ exchanger transmembrane" evidence="9">
    <location>
        <begin position="58"/>
        <end position="434"/>
    </location>
</feature>
<evidence type="ECO:0000313" key="10">
    <source>
        <dbReference type="EMBL" id="KLO13009.1"/>
    </source>
</evidence>
<sequence>MSAMKLSSQVSSIFFRREAQEQGGLLNGQDPTAFNTNDPLRIWIIQVGIIIGTAQVLSLALRKLRQPRVIAEVLGGILLGPTAFGRIPGFTEHIFPKDSLPYLSLVANIGLVLFLFLVGLEVEMAVIKKNARFSIPIALGGMVLPFGFGAALAVPLYHKFIDSSTKFTHFMLFTGVAYSITAFPVLCRILTELKLIDTTVGVVVLSAGVGNDIIGWTLLALSVALVNAGSGLTALWILMIAVGWALFLLFPVKRFMLWLAHRTGSIQNGPTMFFMTVTIIITFGSAFFTDVIGVHAIFGGFLAGLIVPREGGLAITLTEKLEDMVSIIFLPLYFTLSGLSTNLGLLDNGITWGYTIAIMALAYIGKFGGCTIAARCVKFNWREASTIGTLMSCKGLVELIVLNVGLSAGILTPRVFAMFVLEALVLTFMTTPVVSLLYPPSVRTRITAHGEHAAIAERSPEDPTGADKTYGQDRKGSLDSTPDDGWKTHFTIVLDQLEHLPGMMTLTQLIHPPTYSDQHYRDSPLERTTSGSSGSSRRYTDFVIDALRLIELSDRTSAVMKSSVADELIETDPLLAVFKTFGELNDLPITSSLSVVTFDDLAARVADHARENHSHLVLLPWLPPSIALSHSAGNGSHPATPAVTTGFHNPFDMLFKSTPVDKSVSIVHSHFIRGVFKQSSTDVALYVDRFDKGARNMGVLGRNGKQHILLPFFGGPDDRLALEFVIQLCSNSKVTATVIRVTKADSAYTDEPVARPGATHPKDERDQEAETAAANIKASGLHMTTMTGHPDTIYGNFNTQIMMQSETADNVVWSRYASPSESNAPSSRVADALTRITFAEVSSPSPLHTVIDQATVHVTDAERQERKLTVVLGRSRRLAVENHSKELKEIMDVHGGVGSEVKKTIGDVATALVVSGCKLALVVMQAADRLLE</sequence>
<keyword evidence="4 8" id="KW-1133">Transmembrane helix</keyword>
<feature type="transmembrane region" description="Helical" evidence="8">
    <location>
        <begin position="232"/>
        <end position="250"/>
    </location>
</feature>
<dbReference type="OrthoDB" id="2687058at2759"/>
<keyword evidence="2" id="KW-0813">Transport</keyword>
<dbReference type="GO" id="GO:1902600">
    <property type="term" value="P:proton transmembrane transport"/>
    <property type="evidence" value="ECO:0007669"/>
    <property type="project" value="InterPro"/>
</dbReference>
<gene>
    <name evidence="10" type="ORF">SCHPADRAFT_874712</name>
</gene>
<feature type="transmembrane region" description="Helical" evidence="8">
    <location>
        <begin position="386"/>
        <end position="410"/>
    </location>
</feature>
<feature type="transmembrane region" description="Helical" evidence="8">
    <location>
        <begin position="294"/>
        <end position="315"/>
    </location>
</feature>
<dbReference type="EMBL" id="KQ085967">
    <property type="protein sequence ID" value="KLO13009.1"/>
    <property type="molecule type" value="Genomic_DNA"/>
</dbReference>
<dbReference type="PANTHER" id="PTHR32468:SF0">
    <property type="entry name" value="K(+)_H(+) ANTIPORTER 1"/>
    <property type="match status" value="1"/>
</dbReference>
<organism evidence="10 11">
    <name type="scientific">Schizopora paradoxa</name>
    <dbReference type="NCBI Taxonomy" id="27342"/>
    <lineage>
        <taxon>Eukaryota</taxon>
        <taxon>Fungi</taxon>
        <taxon>Dikarya</taxon>
        <taxon>Basidiomycota</taxon>
        <taxon>Agaricomycotina</taxon>
        <taxon>Agaricomycetes</taxon>
        <taxon>Hymenochaetales</taxon>
        <taxon>Schizoporaceae</taxon>
        <taxon>Schizopora</taxon>
    </lineage>
</organism>
<dbReference type="InParanoid" id="A0A0H2RMB0"/>
<dbReference type="InterPro" id="IPR038770">
    <property type="entry name" value="Na+/solute_symporter_sf"/>
</dbReference>
<dbReference type="GO" id="GO:0016020">
    <property type="term" value="C:membrane"/>
    <property type="evidence" value="ECO:0007669"/>
    <property type="project" value="UniProtKB-SubCell"/>
</dbReference>
<dbReference type="Gene3D" id="1.20.1530.20">
    <property type="match status" value="1"/>
</dbReference>
<feature type="region of interest" description="Disordered" evidence="7">
    <location>
        <begin position="451"/>
        <end position="482"/>
    </location>
</feature>
<dbReference type="Pfam" id="PF00999">
    <property type="entry name" value="Na_H_Exchanger"/>
    <property type="match status" value="1"/>
</dbReference>
<dbReference type="Proteomes" id="UP000053477">
    <property type="component" value="Unassembled WGS sequence"/>
</dbReference>
<feature type="transmembrane region" description="Helical" evidence="8">
    <location>
        <begin position="133"/>
        <end position="158"/>
    </location>
</feature>
<dbReference type="PANTHER" id="PTHR32468">
    <property type="entry name" value="CATION/H + ANTIPORTER"/>
    <property type="match status" value="1"/>
</dbReference>
<evidence type="ECO:0000256" key="7">
    <source>
        <dbReference type="SAM" id="MobiDB-lite"/>
    </source>
</evidence>
<evidence type="ECO:0000259" key="9">
    <source>
        <dbReference type="Pfam" id="PF00999"/>
    </source>
</evidence>
<feature type="transmembrane region" description="Helical" evidence="8">
    <location>
        <begin position="327"/>
        <end position="346"/>
    </location>
</feature>
<feature type="transmembrane region" description="Helical" evidence="8">
    <location>
        <begin position="271"/>
        <end position="288"/>
    </location>
</feature>
<dbReference type="InterPro" id="IPR006153">
    <property type="entry name" value="Cation/H_exchanger_TM"/>
</dbReference>
<comment type="subcellular location">
    <subcellularLocation>
        <location evidence="1">Membrane</location>
        <topology evidence="1">Multi-pass membrane protein</topology>
    </subcellularLocation>
</comment>
<dbReference type="FunCoup" id="A0A0H2RMB0">
    <property type="interactions" value="18"/>
</dbReference>
<keyword evidence="6 8" id="KW-0472">Membrane</keyword>
<dbReference type="STRING" id="27342.A0A0H2RMB0"/>
<keyword evidence="5" id="KW-0406">Ion transport</keyword>
<protein>
    <recommendedName>
        <fullName evidence="9">Cation/H+ exchanger transmembrane domain-containing protein</fullName>
    </recommendedName>
</protein>
<feature type="compositionally biased region" description="Basic and acidic residues" evidence="7">
    <location>
        <begin position="451"/>
        <end position="461"/>
    </location>
</feature>
<name>A0A0H2RMB0_9AGAM</name>
<evidence type="ECO:0000256" key="4">
    <source>
        <dbReference type="ARBA" id="ARBA00022989"/>
    </source>
</evidence>
<feature type="transmembrane region" description="Helical" evidence="8">
    <location>
        <begin position="352"/>
        <end position="374"/>
    </location>
</feature>
<evidence type="ECO:0000256" key="6">
    <source>
        <dbReference type="ARBA" id="ARBA00023136"/>
    </source>
</evidence>
<feature type="transmembrane region" description="Helical" evidence="8">
    <location>
        <begin position="43"/>
        <end position="62"/>
    </location>
</feature>
<dbReference type="InterPro" id="IPR050794">
    <property type="entry name" value="CPA2_transporter"/>
</dbReference>
<evidence type="ECO:0000313" key="11">
    <source>
        <dbReference type="Proteomes" id="UP000053477"/>
    </source>
</evidence>
<evidence type="ECO:0000256" key="8">
    <source>
        <dbReference type="SAM" id="Phobius"/>
    </source>
</evidence>
<keyword evidence="3 8" id="KW-0812">Transmembrane</keyword>
<evidence type="ECO:0000256" key="1">
    <source>
        <dbReference type="ARBA" id="ARBA00004141"/>
    </source>
</evidence>
<feature type="transmembrane region" description="Helical" evidence="8">
    <location>
        <begin position="99"/>
        <end position="121"/>
    </location>
</feature>
<dbReference type="GO" id="GO:0015297">
    <property type="term" value="F:antiporter activity"/>
    <property type="evidence" value="ECO:0007669"/>
    <property type="project" value="InterPro"/>
</dbReference>